<accession>A0ABU6IFG7</accession>
<dbReference type="GO" id="GO:0005524">
    <property type="term" value="F:ATP binding"/>
    <property type="evidence" value="ECO:0007669"/>
    <property type="project" value="UniProtKB-KW"/>
</dbReference>
<dbReference type="Pfam" id="PF13412">
    <property type="entry name" value="HTH_24"/>
    <property type="match status" value="1"/>
</dbReference>
<organism evidence="2 3">
    <name type="scientific">Adlercreutzia wanghongyangiae</name>
    <dbReference type="NCBI Taxonomy" id="3111451"/>
    <lineage>
        <taxon>Bacteria</taxon>
        <taxon>Bacillati</taxon>
        <taxon>Actinomycetota</taxon>
        <taxon>Coriobacteriia</taxon>
        <taxon>Eggerthellales</taxon>
        <taxon>Eggerthellaceae</taxon>
        <taxon>Adlercreutzia</taxon>
    </lineage>
</organism>
<sequence>METESVQHGTAVTAFDYTFVDTVGHIAIYDDMRSEPRVIDIQPAETAAYIEALATGVYEQARGAGGSIPYTVIREVSENFIHAQFKEALVTILDHGNTIRFADHGPGIPSKEKAQMPGFSSAVEPMRNYIRGVGSGLPRVREYLELSNGTITIEDNLGTGAVVTISLVRDNPSVDESDPDFDDYRYEPAGAVAEVPLAATTPAAAPYPYPAAVAPAYAPPAAPAYAAYPSQPAPYPSPQPYGAATYAAPQPVPYPAYQAAPTTVPYGYPPAHTAPAPHLSERDKQLLSILRTDGPQRDADLSRLTDIPGSTTHNMMKKLEEAGLVSSVRGLKSLTDYGNYIAQSF</sequence>
<reference evidence="2 3" key="1">
    <citation type="submission" date="2024-01" db="EMBL/GenBank/DDBJ databases">
        <title>novel species in genus Adlercreutzia.</title>
        <authorList>
            <person name="Liu X."/>
        </authorList>
    </citation>
    <scope>NUCLEOTIDE SEQUENCE [LARGE SCALE GENOMIC DNA]</scope>
    <source>
        <strain evidence="2 3">R7</strain>
    </source>
</reference>
<dbReference type="InterPro" id="IPR003594">
    <property type="entry name" value="HATPase_dom"/>
</dbReference>
<dbReference type="Gene3D" id="3.30.565.10">
    <property type="entry name" value="Histidine kinase-like ATPase, C-terminal domain"/>
    <property type="match status" value="1"/>
</dbReference>
<dbReference type="InterPro" id="IPR036890">
    <property type="entry name" value="HATPase_C_sf"/>
</dbReference>
<dbReference type="InterPro" id="IPR036388">
    <property type="entry name" value="WH-like_DNA-bd_sf"/>
</dbReference>
<protein>
    <submittedName>
        <fullName evidence="2">ATP-binding protein</fullName>
    </submittedName>
</protein>
<keyword evidence="2" id="KW-0547">Nucleotide-binding</keyword>
<proteinExistence type="predicted"/>
<evidence type="ECO:0000313" key="2">
    <source>
        <dbReference type="EMBL" id="MEC4175173.1"/>
    </source>
</evidence>
<evidence type="ECO:0000313" key="3">
    <source>
        <dbReference type="Proteomes" id="UP001349994"/>
    </source>
</evidence>
<feature type="domain" description="Histidine kinase/HSP90-like ATPase" evidence="1">
    <location>
        <begin position="70"/>
        <end position="167"/>
    </location>
</feature>
<dbReference type="SUPFAM" id="SSF55874">
    <property type="entry name" value="ATPase domain of HSP90 chaperone/DNA topoisomerase II/histidine kinase"/>
    <property type="match status" value="1"/>
</dbReference>
<dbReference type="InterPro" id="IPR036390">
    <property type="entry name" value="WH_DNA-bd_sf"/>
</dbReference>
<dbReference type="Gene3D" id="1.10.10.10">
    <property type="entry name" value="Winged helix-like DNA-binding domain superfamily/Winged helix DNA-binding domain"/>
    <property type="match status" value="1"/>
</dbReference>
<dbReference type="Pfam" id="PF02518">
    <property type="entry name" value="HATPase_c"/>
    <property type="match status" value="1"/>
</dbReference>
<evidence type="ECO:0000259" key="1">
    <source>
        <dbReference type="Pfam" id="PF02518"/>
    </source>
</evidence>
<keyword evidence="2" id="KW-0067">ATP-binding</keyword>
<comment type="caution">
    <text evidence="2">The sequence shown here is derived from an EMBL/GenBank/DDBJ whole genome shotgun (WGS) entry which is preliminary data.</text>
</comment>
<keyword evidence="3" id="KW-1185">Reference proteome</keyword>
<dbReference type="RefSeq" id="WP_326425054.1">
    <property type="nucleotide sequence ID" value="NZ_JAYMFF010000002.1"/>
</dbReference>
<name>A0ABU6IFG7_9ACTN</name>
<dbReference type="Proteomes" id="UP001349994">
    <property type="component" value="Unassembled WGS sequence"/>
</dbReference>
<dbReference type="EMBL" id="JAYMFF010000002">
    <property type="protein sequence ID" value="MEC4175173.1"/>
    <property type="molecule type" value="Genomic_DNA"/>
</dbReference>
<dbReference type="SUPFAM" id="SSF46785">
    <property type="entry name" value="Winged helix' DNA-binding domain"/>
    <property type="match status" value="1"/>
</dbReference>
<gene>
    <name evidence="2" type="ORF">VIN30_01765</name>
</gene>